<proteinExistence type="predicted"/>
<dbReference type="InterPro" id="IPR011990">
    <property type="entry name" value="TPR-like_helical_dom_sf"/>
</dbReference>
<sequence length="388" mass="43302">MRRLLWLLALCALAVGISLAARFNEGYLLLVLPPYRAEISLNMGIVLLVLTFVLLYGLLRAAVLTMSLPNRVRLFRERRRAERAAVAFQDAVRLLFEGRFSQALKKAGEAHAANHTPGLAALLAARAAQHLGEVEKEKAWLDRASRDDPRMEPARLMLEAEMHLDGQDFEEAATTLQRLQVLSGRHIAALRLELRAQQGCARWQEVLRLVRLLEKRDGVAPELAQEIKLKAHLENIRLRGDAGQLLDYLQQLPTRENSPRLARLLAEALLDKGAHAQAQHLIEGQLGVQWDSALISLYGRLRGPGLISCIAQAEAWLLEHPADPGLFLTLGRLCLAQCLWGKAQSYLEASLSLAEQREARLELARLLDQTERSSEALLHYRAAAEQPA</sequence>
<evidence type="ECO:0000256" key="1">
    <source>
        <dbReference type="ARBA" id="ARBA00002962"/>
    </source>
</evidence>
<name>A0A935UFK3_9PROT</name>
<feature type="transmembrane region" description="Helical" evidence="10">
    <location>
        <begin position="44"/>
        <end position="68"/>
    </location>
</feature>
<keyword evidence="6 10" id="KW-0812">Transmembrane</keyword>
<dbReference type="AlphaFoldDB" id="A0A935UFK3"/>
<evidence type="ECO:0000313" key="13">
    <source>
        <dbReference type="Proteomes" id="UP000697998"/>
    </source>
</evidence>
<comment type="pathway">
    <text evidence="3">Porphyrin-containing compound metabolism; protoheme biosynthesis.</text>
</comment>
<evidence type="ECO:0000256" key="6">
    <source>
        <dbReference type="ARBA" id="ARBA00022692"/>
    </source>
</evidence>
<gene>
    <name evidence="12" type="ORF">IPJ27_02640</name>
</gene>
<keyword evidence="4" id="KW-1003">Cell membrane</keyword>
<keyword evidence="7 10" id="KW-1133">Transmembrane helix</keyword>
<reference evidence="12 13" key="1">
    <citation type="submission" date="2020-10" db="EMBL/GenBank/DDBJ databases">
        <title>Connecting structure to function with the recovery of over 1000 high-quality activated sludge metagenome-assembled genomes encoding full-length rRNA genes using long-read sequencing.</title>
        <authorList>
            <person name="Singleton C.M."/>
            <person name="Petriglieri F."/>
            <person name="Kristensen J.M."/>
            <person name="Kirkegaard R.H."/>
            <person name="Michaelsen T.Y."/>
            <person name="Andersen M.H."/>
            <person name="Karst S.M."/>
            <person name="Dueholm M.S."/>
            <person name="Nielsen P.H."/>
            <person name="Albertsen M."/>
        </authorList>
    </citation>
    <scope>NUCLEOTIDE SEQUENCE [LARGE SCALE GENOMIC DNA]</scope>
    <source>
        <strain evidence="12">EsbW_18-Q3-R4-48_BATAC.285</strain>
    </source>
</reference>
<dbReference type="Proteomes" id="UP000697998">
    <property type="component" value="Unassembled WGS sequence"/>
</dbReference>
<dbReference type="InterPro" id="IPR010817">
    <property type="entry name" value="HemY_N"/>
</dbReference>
<dbReference type="GO" id="GO:0042168">
    <property type="term" value="P:heme metabolic process"/>
    <property type="evidence" value="ECO:0007669"/>
    <property type="project" value="InterPro"/>
</dbReference>
<protein>
    <submittedName>
        <fullName evidence="12">Heme biosynthesis protein HemY</fullName>
    </submittedName>
</protein>
<dbReference type="NCBIfam" id="TIGR00540">
    <property type="entry name" value="TPR_hemY_coli"/>
    <property type="match status" value="1"/>
</dbReference>
<dbReference type="InterPro" id="IPR005254">
    <property type="entry name" value="Heme_biosyn_assoc_TPR_pro"/>
</dbReference>
<evidence type="ECO:0000256" key="4">
    <source>
        <dbReference type="ARBA" id="ARBA00022475"/>
    </source>
</evidence>
<evidence type="ECO:0000256" key="3">
    <source>
        <dbReference type="ARBA" id="ARBA00004744"/>
    </source>
</evidence>
<evidence type="ECO:0000256" key="8">
    <source>
        <dbReference type="ARBA" id="ARBA00023136"/>
    </source>
</evidence>
<evidence type="ECO:0000256" key="7">
    <source>
        <dbReference type="ARBA" id="ARBA00022989"/>
    </source>
</evidence>
<evidence type="ECO:0000259" key="11">
    <source>
        <dbReference type="Pfam" id="PF07219"/>
    </source>
</evidence>
<dbReference type="GO" id="GO:0006779">
    <property type="term" value="P:porphyrin-containing compound biosynthetic process"/>
    <property type="evidence" value="ECO:0007669"/>
    <property type="project" value="UniProtKB-KW"/>
</dbReference>
<dbReference type="Pfam" id="PF07219">
    <property type="entry name" value="HemY_N"/>
    <property type="match status" value="1"/>
</dbReference>
<evidence type="ECO:0000256" key="9">
    <source>
        <dbReference type="ARBA" id="ARBA00023244"/>
    </source>
</evidence>
<dbReference type="EMBL" id="JADJMH010000001">
    <property type="protein sequence ID" value="MBK7673734.1"/>
    <property type="molecule type" value="Genomic_DNA"/>
</dbReference>
<dbReference type="Gene3D" id="1.25.40.10">
    <property type="entry name" value="Tetratricopeptide repeat domain"/>
    <property type="match status" value="2"/>
</dbReference>
<dbReference type="GO" id="GO:0005886">
    <property type="term" value="C:plasma membrane"/>
    <property type="evidence" value="ECO:0007669"/>
    <property type="project" value="UniProtKB-SubCell"/>
</dbReference>
<comment type="subcellular location">
    <subcellularLocation>
        <location evidence="2">Cell inner membrane</location>
        <topology evidence="2">Multi-pass membrane protein</topology>
    </subcellularLocation>
</comment>
<evidence type="ECO:0000313" key="12">
    <source>
        <dbReference type="EMBL" id="MBK7673734.1"/>
    </source>
</evidence>
<accession>A0A935UFK3</accession>
<keyword evidence="8 10" id="KW-0472">Membrane</keyword>
<feature type="domain" description="HemY N-terminal" evidence="11">
    <location>
        <begin position="26"/>
        <end position="132"/>
    </location>
</feature>
<comment type="caution">
    <text evidence="12">The sequence shown here is derived from an EMBL/GenBank/DDBJ whole genome shotgun (WGS) entry which is preliminary data.</text>
</comment>
<organism evidence="12 13">
    <name type="scientific">Candidatus Accumulibacter proximus</name>
    <dbReference type="NCBI Taxonomy" id="2954385"/>
    <lineage>
        <taxon>Bacteria</taxon>
        <taxon>Pseudomonadati</taxon>
        <taxon>Pseudomonadota</taxon>
        <taxon>Betaproteobacteria</taxon>
        <taxon>Candidatus Accumulibacter</taxon>
    </lineage>
</organism>
<evidence type="ECO:0000256" key="10">
    <source>
        <dbReference type="SAM" id="Phobius"/>
    </source>
</evidence>
<evidence type="ECO:0000256" key="5">
    <source>
        <dbReference type="ARBA" id="ARBA00022519"/>
    </source>
</evidence>
<keyword evidence="9" id="KW-0627">Porphyrin biosynthesis</keyword>
<keyword evidence="5" id="KW-0997">Cell inner membrane</keyword>
<dbReference type="SUPFAM" id="SSF48452">
    <property type="entry name" value="TPR-like"/>
    <property type="match status" value="1"/>
</dbReference>
<evidence type="ECO:0000256" key="2">
    <source>
        <dbReference type="ARBA" id="ARBA00004429"/>
    </source>
</evidence>
<comment type="function">
    <text evidence="1">Involved in a late step of protoheme IX synthesis.</text>
</comment>